<comment type="caution">
    <text evidence="2">The sequence shown here is derived from an EMBL/GenBank/DDBJ whole genome shotgun (WGS) entry which is preliminary data.</text>
</comment>
<feature type="domain" description="Reverse transcriptase" evidence="1">
    <location>
        <begin position="1"/>
        <end position="178"/>
    </location>
</feature>
<name>A0AAV6U543_9ARAC</name>
<sequence>MAQIDLANAFGSVPHAAIDTALLTAGVGEDFTHLIHDLYSGTSTEFIAGDGLTDRLEVRNGVRQGCPLSGLLFNLVIDPLVRGIQEAAPPSQDFFSVLAFADDLLVLGKSPDELQYLRDLLPSLSRRLGLSINPAKCRSIHLSGTTPRGHRTTSFLIDDQPLEVIPDHVPASFLGTPIGFQLFQNTEEVEKILALAKKIGESCLAPWQRIDALKSFFFPTLNFAMRTGQFSKEQLHQIDDEVRKFVKVTLNLVGPASAASNHYIYGASDAGCLGLPCLEEEHDVVLVDSAFKLLTSRGPRVRNIAWSDLADQIEARTYLAALSFESQPDATPAQVEAFLSGSCDPPFHRGRSNLSSTWSAARNAYRRLAVAWSCPEWGSISATFQEKTLQPADRRMLQRSIKTIIRSERALKLHEYPSQGIAMECVANSKWGNQFIRTGENIRFCDWPQGSSTRLG</sequence>
<dbReference type="GO" id="GO:0071897">
    <property type="term" value="P:DNA biosynthetic process"/>
    <property type="evidence" value="ECO:0007669"/>
    <property type="project" value="UniProtKB-ARBA"/>
</dbReference>
<evidence type="ECO:0000259" key="1">
    <source>
        <dbReference type="PROSITE" id="PS50878"/>
    </source>
</evidence>
<keyword evidence="3" id="KW-1185">Reference proteome</keyword>
<gene>
    <name evidence="2" type="ORF">JTE90_004037</name>
</gene>
<dbReference type="SUPFAM" id="SSF56672">
    <property type="entry name" value="DNA/RNA polymerases"/>
    <property type="match status" value="1"/>
</dbReference>
<protein>
    <recommendedName>
        <fullName evidence="1">Reverse transcriptase domain-containing protein</fullName>
    </recommendedName>
</protein>
<accession>A0AAV6U543</accession>
<proteinExistence type="predicted"/>
<dbReference type="PROSITE" id="PS50878">
    <property type="entry name" value="RT_POL"/>
    <property type="match status" value="1"/>
</dbReference>
<organism evidence="2 3">
    <name type="scientific">Oedothorax gibbosus</name>
    <dbReference type="NCBI Taxonomy" id="931172"/>
    <lineage>
        <taxon>Eukaryota</taxon>
        <taxon>Metazoa</taxon>
        <taxon>Ecdysozoa</taxon>
        <taxon>Arthropoda</taxon>
        <taxon>Chelicerata</taxon>
        <taxon>Arachnida</taxon>
        <taxon>Araneae</taxon>
        <taxon>Araneomorphae</taxon>
        <taxon>Entelegynae</taxon>
        <taxon>Araneoidea</taxon>
        <taxon>Linyphiidae</taxon>
        <taxon>Erigoninae</taxon>
        <taxon>Oedothorax</taxon>
    </lineage>
</organism>
<dbReference type="PANTHER" id="PTHR47027:SF20">
    <property type="entry name" value="REVERSE TRANSCRIPTASE-LIKE PROTEIN WITH RNA-DIRECTED DNA POLYMERASE DOMAIN"/>
    <property type="match status" value="1"/>
</dbReference>
<dbReference type="InterPro" id="IPR043502">
    <property type="entry name" value="DNA/RNA_pol_sf"/>
</dbReference>
<dbReference type="EMBL" id="JAFNEN010000643">
    <property type="protein sequence ID" value="KAG8179209.1"/>
    <property type="molecule type" value="Genomic_DNA"/>
</dbReference>
<dbReference type="InterPro" id="IPR000477">
    <property type="entry name" value="RT_dom"/>
</dbReference>
<evidence type="ECO:0000313" key="3">
    <source>
        <dbReference type="Proteomes" id="UP000827092"/>
    </source>
</evidence>
<reference evidence="2 3" key="1">
    <citation type="journal article" date="2022" name="Nat. Ecol. Evol.">
        <title>A masculinizing supergene underlies an exaggerated male reproductive morph in a spider.</title>
        <authorList>
            <person name="Hendrickx F."/>
            <person name="De Corte Z."/>
            <person name="Sonet G."/>
            <person name="Van Belleghem S.M."/>
            <person name="Kostlbacher S."/>
            <person name="Vangestel C."/>
        </authorList>
    </citation>
    <scope>NUCLEOTIDE SEQUENCE [LARGE SCALE GENOMIC DNA]</scope>
    <source>
        <strain evidence="2">W744_W776</strain>
    </source>
</reference>
<evidence type="ECO:0000313" key="2">
    <source>
        <dbReference type="EMBL" id="KAG8179209.1"/>
    </source>
</evidence>
<dbReference type="InterPro" id="IPR043128">
    <property type="entry name" value="Rev_trsase/Diguanyl_cyclase"/>
</dbReference>
<dbReference type="Pfam" id="PF00078">
    <property type="entry name" value="RVT_1"/>
    <property type="match status" value="1"/>
</dbReference>
<dbReference type="Gene3D" id="3.30.70.270">
    <property type="match status" value="1"/>
</dbReference>
<dbReference type="Proteomes" id="UP000827092">
    <property type="component" value="Unassembled WGS sequence"/>
</dbReference>
<dbReference type="PANTHER" id="PTHR47027">
    <property type="entry name" value="REVERSE TRANSCRIPTASE DOMAIN-CONTAINING PROTEIN"/>
    <property type="match status" value="1"/>
</dbReference>
<dbReference type="AlphaFoldDB" id="A0AAV6U543"/>